<evidence type="ECO:0000259" key="4">
    <source>
        <dbReference type="PROSITE" id="PS50994"/>
    </source>
</evidence>
<evidence type="ECO:0000256" key="1">
    <source>
        <dbReference type="ARBA" id="ARBA00022723"/>
    </source>
</evidence>
<dbReference type="PANTHER" id="PTHR42648">
    <property type="entry name" value="TRANSPOSASE, PUTATIVE-RELATED"/>
    <property type="match status" value="1"/>
</dbReference>
<keyword evidence="2" id="KW-0378">Hydrolase</keyword>
<feature type="compositionally biased region" description="Basic and acidic residues" evidence="3">
    <location>
        <begin position="101"/>
        <end position="118"/>
    </location>
</feature>
<dbReference type="SUPFAM" id="SSF56672">
    <property type="entry name" value="DNA/RNA polymerases"/>
    <property type="match status" value="1"/>
</dbReference>
<organism evidence="5 6">
    <name type="scientific">Escallonia herrerae</name>
    <dbReference type="NCBI Taxonomy" id="1293975"/>
    <lineage>
        <taxon>Eukaryota</taxon>
        <taxon>Viridiplantae</taxon>
        <taxon>Streptophyta</taxon>
        <taxon>Embryophyta</taxon>
        <taxon>Tracheophyta</taxon>
        <taxon>Spermatophyta</taxon>
        <taxon>Magnoliopsida</taxon>
        <taxon>eudicotyledons</taxon>
        <taxon>Gunneridae</taxon>
        <taxon>Pentapetalae</taxon>
        <taxon>asterids</taxon>
        <taxon>campanulids</taxon>
        <taxon>Escalloniales</taxon>
        <taxon>Escalloniaceae</taxon>
        <taxon>Escallonia</taxon>
    </lineage>
</organism>
<feature type="region of interest" description="Disordered" evidence="3">
    <location>
        <begin position="94"/>
        <end position="183"/>
    </location>
</feature>
<gene>
    <name evidence="5" type="ORF">RJ639_024294</name>
</gene>
<feature type="domain" description="Integrase catalytic" evidence="4">
    <location>
        <begin position="1"/>
        <end position="131"/>
    </location>
</feature>
<name>A0AA89AEX6_9ASTE</name>
<dbReference type="InterPro" id="IPR001584">
    <property type="entry name" value="Integrase_cat-core"/>
</dbReference>
<evidence type="ECO:0000313" key="5">
    <source>
        <dbReference type="EMBL" id="KAK2999762.1"/>
    </source>
</evidence>
<dbReference type="Gene3D" id="3.30.420.10">
    <property type="entry name" value="Ribonuclease H-like superfamily/Ribonuclease H"/>
    <property type="match status" value="1"/>
</dbReference>
<dbReference type="Pfam" id="PF07727">
    <property type="entry name" value="RVT_2"/>
    <property type="match status" value="1"/>
</dbReference>
<dbReference type="GO" id="GO:0015074">
    <property type="term" value="P:DNA integration"/>
    <property type="evidence" value="ECO:0007669"/>
    <property type="project" value="InterPro"/>
</dbReference>
<protein>
    <recommendedName>
        <fullName evidence="4">Integrase catalytic domain-containing protein</fullName>
    </recommendedName>
</protein>
<dbReference type="SUPFAM" id="SSF53098">
    <property type="entry name" value="Ribonuclease H-like"/>
    <property type="match status" value="1"/>
</dbReference>
<dbReference type="GO" id="GO:0003676">
    <property type="term" value="F:nucleic acid binding"/>
    <property type="evidence" value="ECO:0007669"/>
    <property type="project" value="InterPro"/>
</dbReference>
<evidence type="ECO:0000256" key="3">
    <source>
        <dbReference type="SAM" id="MobiDB-lite"/>
    </source>
</evidence>
<proteinExistence type="predicted"/>
<dbReference type="Proteomes" id="UP001188597">
    <property type="component" value="Unassembled WGS sequence"/>
</dbReference>
<sequence length="403" mass="44919">MIQTQFSCKIKTFRCKIKTFRIDNAMEYKKEELLNFLQQNGTIVHQSCPGTSQQNGRAESKHRHILETTRALVISASCPERFWGEAALTALITTNQPTTDLETHDPSVDPSNSEEHDIPQTSPLETPDLPEDPTSATLTPKELDSSDSHIPTLETSSLQPSESLFESQLPSSQKKEDYMQPPPGYHHPPHKVCRLHRALYGLKQAPRAWFAKFSTSVCQFGFTSSPHDSALFIRKSKHGTILLLLYVDDTIINGDDITGLSDLKYFHDQNFLMKDLGVLSYFLGLEISSSVDGYTLSQAKYASDLLSCAGLTDRKTAPTPLEPNVKLTHFDGSPLPDVTLYRQLVGSLVYLTVTQPDIAYAVHLSSRRSVVQLKFYKSLSVVTRKDTERSYECGGGREAMASA</sequence>
<dbReference type="InterPro" id="IPR036397">
    <property type="entry name" value="RNaseH_sf"/>
</dbReference>
<dbReference type="GO" id="GO:0016787">
    <property type="term" value="F:hydrolase activity"/>
    <property type="evidence" value="ECO:0007669"/>
    <property type="project" value="UniProtKB-KW"/>
</dbReference>
<evidence type="ECO:0000256" key="2">
    <source>
        <dbReference type="ARBA" id="ARBA00022801"/>
    </source>
</evidence>
<dbReference type="InterPro" id="IPR013103">
    <property type="entry name" value="RVT_2"/>
</dbReference>
<keyword evidence="6" id="KW-1185">Reference proteome</keyword>
<dbReference type="InterPro" id="IPR039537">
    <property type="entry name" value="Retrotran_Ty1/copia-like"/>
</dbReference>
<dbReference type="InterPro" id="IPR043502">
    <property type="entry name" value="DNA/RNA_pol_sf"/>
</dbReference>
<reference evidence="5" key="1">
    <citation type="submission" date="2022-12" db="EMBL/GenBank/DDBJ databases">
        <title>Draft genome assemblies for two species of Escallonia (Escalloniales).</title>
        <authorList>
            <person name="Chanderbali A."/>
            <person name="Dervinis C."/>
            <person name="Anghel I."/>
            <person name="Soltis D."/>
            <person name="Soltis P."/>
            <person name="Zapata F."/>
        </authorList>
    </citation>
    <scope>NUCLEOTIDE SEQUENCE</scope>
    <source>
        <strain evidence="5">UCBG64.0493</strain>
        <tissue evidence="5">Leaf</tissue>
    </source>
</reference>
<evidence type="ECO:0000313" key="6">
    <source>
        <dbReference type="Proteomes" id="UP001188597"/>
    </source>
</evidence>
<dbReference type="AlphaFoldDB" id="A0AA89AEX6"/>
<keyword evidence="1" id="KW-0479">Metal-binding</keyword>
<dbReference type="InterPro" id="IPR012337">
    <property type="entry name" value="RNaseH-like_sf"/>
</dbReference>
<accession>A0AA89AEX6</accession>
<feature type="compositionally biased region" description="Polar residues" evidence="3">
    <location>
        <begin position="153"/>
        <end position="172"/>
    </location>
</feature>
<dbReference type="PANTHER" id="PTHR42648:SF31">
    <property type="entry name" value="RNA-DIRECTED DNA POLYMERASE"/>
    <property type="match status" value="1"/>
</dbReference>
<comment type="caution">
    <text evidence="5">The sequence shown here is derived from an EMBL/GenBank/DDBJ whole genome shotgun (WGS) entry which is preliminary data.</text>
</comment>
<dbReference type="GO" id="GO:0046872">
    <property type="term" value="F:metal ion binding"/>
    <property type="evidence" value="ECO:0007669"/>
    <property type="project" value="UniProtKB-KW"/>
</dbReference>
<dbReference type="PROSITE" id="PS50994">
    <property type="entry name" value="INTEGRASE"/>
    <property type="match status" value="1"/>
</dbReference>
<dbReference type="EMBL" id="JAVXUP010003182">
    <property type="protein sequence ID" value="KAK2999762.1"/>
    <property type="molecule type" value="Genomic_DNA"/>
</dbReference>